<organism evidence="1 2">
    <name type="scientific">Cichorium intybus</name>
    <name type="common">Chicory</name>
    <dbReference type="NCBI Taxonomy" id="13427"/>
    <lineage>
        <taxon>Eukaryota</taxon>
        <taxon>Viridiplantae</taxon>
        <taxon>Streptophyta</taxon>
        <taxon>Embryophyta</taxon>
        <taxon>Tracheophyta</taxon>
        <taxon>Spermatophyta</taxon>
        <taxon>Magnoliopsida</taxon>
        <taxon>eudicotyledons</taxon>
        <taxon>Gunneridae</taxon>
        <taxon>Pentapetalae</taxon>
        <taxon>asterids</taxon>
        <taxon>campanulids</taxon>
        <taxon>Asterales</taxon>
        <taxon>Asteraceae</taxon>
        <taxon>Cichorioideae</taxon>
        <taxon>Cichorieae</taxon>
        <taxon>Cichoriinae</taxon>
        <taxon>Cichorium</taxon>
    </lineage>
</organism>
<keyword evidence="2" id="KW-1185">Reference proteome</keyword>
<protein>
    <submittedName>
        <fullName evidence="1">Uncharacterized protein</fullName>
    </submittedName>
</protein>
<name>A0ACB9GCL0_CICIN</name>
<gene>
    <name evidence="1" type="ORF">L2E82_10760</name>
</gene>
<evidence type="ECO:0000313" key="1">
    <source>
        <dbReference type="EMBL" id="KAI3780770.1"/>
    </source>
</evidence>
<sequence length="71" mass="8259">MRIASATEREEERRRTAVEDGQDEVVGEESVVEDVRRCDIYWLIGWVFAQECASPFDFCDIVTSTTHKNFE</sequence>
<comment type="caution">
    <text evidence="1">The sequence shown here is derived from an EMBL/GenBank/DDBJ whole genome shotgun (WGS) entry which is preliminary data.</text>
</comment>
<reference evidence="2" key="1">
    <citation type="journal article" date="2022" name="Mol. Ecol. Resour.">
        <title>The genomes of chicory, endive, great burdock and yacon provide insights into Asteraceae palaeo-polyploidization history and plant inulin production.</title>
        <authorList>
            <person name="Fan W."/>
            <person name="Wang S."/>
            <person name="Wang H."/>
            <person name="Wang A."/>
            <person name="Jiang F."/>
            <person name="Liu H."/>
            <person name="Zhao H."/>
            <person name="Xu D."/>
            <person name="Zhang Y."/>
        </authorList>
    </citation>
    <scope>NUCLEOTIDE SEQUENCE [LARGE SCALE GENOMIC DNA]</scope>
    <source>
        <strain evidence="2">cv. Punajuju</strain>
    </source>
</reference>
<dbReference type="Proteomes" id="UP001055811">
    <property type="component" value="Linkage Group LG02"/>
</dbReference>
<accession>A0ACB9GCL0</accession>
<dbReference type="EMBL" id="CM042010">
    <property type="protein sequence ID" value="KAI3780770.1"/>
    <property type="molecule type" value="Genomic_DNA"/>
</dbReference>
<proteinExistence type="predicted"/>
<evidence type="ECO:0000313" key="2">
    <source>
        <dbReference type="Proteomes" id="UP001055811"/>
    </source>
</evidence>
<reference evidence="1 2" key="2">
    <citation type="journal article" date="2022" name="Mol. Ecol. Resour.">
        <title>The genomes of chicory, endive, great burdock and yacon provide insights into Asteraceae paleo-polyploidization history and plant inulin production.</title>
        <authorList>
            <person name="Fan W."/>
            <person name="Wang S."/>
            <person name="Wang H."/>
            <person name="Wang A."/>
            <person name="Jiang F."/>
            <person name="Liu H."/>
            <person name="Zhao H."/>
            <person name="Xu D."/>
            <person name="Zhang Y."/>
        </authorList>
    </citation>
    <scope>NUCLEOTIDE SEQUENCE [LARGE SCALE GENOMIC DNA]</scope>
    <source>
        <strain evidence="2">cv. Punajuju</strain>
        <tissue evidence="1">Leaves</tissue>
    </source>
</reference>